<dbReference type="EMBL" id="GBXM01041033">
    <property type="protein sequence ID" value="JAH67544.1"/>
    <property type="molecule type" value="Transcribed_RNA"/>
</dbReference>
<dbReference type="AlphaFoldDB" id="A0A0E9UNU7"/>
<accession>A0A0E9UNU7</accession>
<name>A0A0E9UNU7_ANGAN</name>
<evidence type="ECO:0000313" key="1">
    <source>
        <dbReference type="EMBL" id="JAH67544.1"/>
    </source>
</evidence>
<protein>
    <submittedName>
        <fullName evidence="1">Uncharacterized protein</fullName>
    </submittedName>
</protein>
<reference evidence="1" key="1">
    <citation type="submission" date="2014-11" db="EMBL/GenBank/DDBJ databases">
        <authorList>
            <person name="Amaro Gonzalez C."/>
        </authorList>
    </citation>
    <scope>NUCLEOTIDE SEQUENCE</scope>
</reference>
<sequence>MLAMVLMNFYRYLARQLLIQTSKASNLNYPCYI</sequence>
<proteinExistence type="predicted"/>
<reference evidence="1" key="2">
    <citation type="journal article" date="2015" name="Fish Shellfish Immunol.">
        <title>Early steps in the European eel (Anguilla anguilla)-Vibrio vulnificus interaction in the gills: Role of the RtxA13 toxin.</title>
        <authorList>
            <person name="Callol A."/>
            <person name="Pajuelo D."/>
            <person name="Ebbesson L."/>
            <person name="Teles M."/>
            <person name="MacKenzie S."/>
            <person name="Amaro C."/>
        </authorList>
    </citation>
    <scope>NUCLEOTIDE SEQUENCE</scope>
</reference>
<organism evidence="1">
    <name type="scientific">Anguilla anguilla</name>
    <name type="common">European freshwater eel</name>
    <name type="synonym">Muraena anguilla</name>
    <dbReference type="NCBI Taxonomy" id="7936"/>
    <lineage>
        <taxon>Eukaryota</taxon>
        <taxon>Metazoa</taxon>
        <taxon>Chordata</taxon>
        <taxon>Craniata</taxon>
        <taxon>Vertebrata</taxon>
        <taxon>Euteleostomi</taxon>
        <taxon>Actinopterygii</taxon>
        <taxon>Neopterygii</taxon>
        <taxon>Teleostei</taxon>
        <taxon>Anguilliformes</taxon>
        <taxon>Anguillidae</taxon>
        <taxon>Anguilla</taxon>
    </lineage>
</organism>